<protein>
    <submittedName>
        <fullName evidence="1">Uncharacterized protein</fullName>
    </submittedName>
</protein>
<evidence type="ECO:0000313" key="1">
    <source>
        <dbReference type="EMBL" id="KAI0044729.1"/>
    </source>
</evidence>
<dbReference type="Proteomes" id="UP000814033">
    <property type="component" value="Unassembled WGS sequence"/>
</dbReference>
<name>A0ACB8RL94_9AGAM</name>
<reference evidence="1" key="2">
    <citation type="journal article" date="2022" name="New Phytol.">
        <title>Evolutionary transition to the ectomycorrhizal habit in the genomes of a hyperdiverse lineage of mushroom-forming fungi.</title>
        <authorList>
            <person name="Looney B."/>
            <person name="Miyauchi S."/>
            <person name="Morin E."/>
            <person name="Drula E."/>
            <person name="Courty P.E."/>
            <person name="Kohler A."/>
            <person name="Kuo A."/>
            <person name="LaButti K."/>
            <person name="Pangilinan J."/>
            <person name="Lipzen A."/>
            <person name="Riley R."/>
            <person name="Andreopoulos W."/>
            <person name="He G."/>
            <person name="Johnson J."/>
            <person name="Nolan M."/>
            <person name="Tritt A."/>
            <person name="Barry K.W."/>
            <person name="Grigoriev I.V."/>
            <person name="Nagy L.G."/>
            <person name="Hibbett D."/>
            <person name="Henrissat B."/>
            <person name="Matheny P.B."/>
            <person name="Labbe J."/>
            <person name="Martin F.M."/>
        </authorList>
    </citation>
    <scope>NUCLEOTIDE SEQUENCE</scope>
    <source>
        <strain evidence="1">FP105234-sp</strain>
    </source>
</reference>
<dbReference type="EMBL" id="MU275973">
    <property type="protein sequence ID" value="KAI0044729.1"/>
    <property type="molecule type" value="Genomic_DNA"/>
</dbReference>
<proteinExistence type="predicted"/>
<keyword evidence="2" id="KW-1185">Reference proteome</keyword>
<evidence type="ECO:0000313" key="2">
    <source>
        <dbReference type="Proteomes" id="UP000814033"/>
    </source>
</evidence>
<accession>A0ACB8RL94</accession>
<organism evidence="1 2">
    <name type="scientific">Auriscalpium vulgare</name>
    <dbReference type="NCBI Taxonomy" id="40419"/>
    <lineage>
        <taxon>Eukaryota</taxon>
        <taxon>Fungi</taxon>
        <taxon>Dikarya</taxon>
        <taxon>Basidiomycota</taxon>
        <taxon>Agaricomycotina</taxon>
        <taxon>Agaricomycetes</taxon>
        <taxon>Russulales</taxon>
        <taxon>Auriscalpiaceae</taxon>
        <taxon>Auriscalpium</taxon>
    </lineage>
</organism>
<gene>
    <name evidence="1" type="ORF">FA95DRAFT_223256</name>
</gene>
<comment type="caution">
    <text evidence="1">The sequence shown here is derived from an EMBL/GenBank/DDBJ whole genome shotgun (WGS) entry which is preliminary data.</text>
</comment>
<reference evidence="1" key="1">
    <citation type="submission" date="2021-02" db="EMBL/GenBank/DDBJ databases">
        <authorList>
            <consortium name="DOE Joint Genome Institute"/>
            <person name="Ahrendt S."/>
            <person name="Looney B.P."/>
            <person name="Miyauchi S."/>
            <person name="Morin E."/>
            <person name="Drula E."/>
            <person name="Courty P.E."/>
            <person name="Chicoki N."/>
            <person name="Fauchery L."/>
            <person name="Kohler A."/>
            <person name="Kuo A."/>
            <person name="Labutti K."/>
            <person name="Pangilinan J."/>
            <person name="Lipzen A."/>
            <person name="Riley R."/>
            <person name="Andreopoulos W."/>
            <person name="He G."/>
            <person name="Johnson J."/>
            <person name="Barry K.W."/>
            <person name="Grigoriev I.V."/>
            <person name="Nagy L."/>
            <person name="Hibbett D."/>
            <person name="Henrissat B."/>
            <person name="Matheny P.B."/>
            <person name="Labbe J."/>
            <person name="Martin F."/>
        </authorList>
    </citation>
    <scope>NUCLEOTIDE SEQUENCE</scope>
    <source>
        <strain evidence="1">FP105234-sp</strain>
    </source>
</reference>
<sequence length="97" mass="11006">MKALCCALAFPGCSCVSFLPWNDLLVNLTFDNRKDDMDPAVDGCRGYSSRSGLNGHIRLPRLVHLRPRRFYPQRRAVRDAQSAKVRARGFTFCRMTG</sequence>